<evidence type="ECO:0000313" key="6">
    <source>
        <dbReference type="EMBL" id="MDT0488183.1"/>
    </source>
</evidence>
<evidence type="ECO:0000256" key="3">
    <source>
        <dbReference type="ARBA" id="ARBA00022840"/>
    </source>
</evidence>
<gene>
    <name evidence="6" type="ORF">RNB18_49910</name>
</gene>
<dbReference type="Pfam" id="PF13535">
    <property type="entry name" value="ATP-grasp_4"/>
    <property type="match status" value="1"/>
</dbReference>
<accession>A0ABU2VRD6</accession>
<dbReference type="PANTHER" id="PTHR43585:SF2">
    <property type="entry name" value="ATP-GRASP ENZYME FSQD"/>
    <property type="match status" value="1"/>
</dbReference>
<keyword evidence="1" id="KW-0436">Ligase</keyword>
<sequence>MPENWPQGALIVLGASEEQIPLYPEARRRQIPTIAVDMRSDAPAFPFADATLTISTRDTDAITDALGDIRPAGIVCGASDAALASWHTLALHYGTAYVYPGSALAAGDKAAFHEIAASCGITGYGWTASDNPDEVVTKATQLRFPIMVKPVDGSGSKGVTHVTHPDHLPAAVACARSHSASRTVIAEEFVPGRPLAIEVFMHNGRAVMACIKDKEFVGGGFVVKRLRTAQLPSATRERIEATVERLCRALGITDGPANFDAVLGTDGHARIIEANARLGGDGVPRLLTAAYGVHVVRALIALALGEPFGEHLAPTRAAHAALELIGSPLTVKGELIAWEGVAEARNLPGITDVELYAQPGDLVRPHDQSGHKIGLIVAAGATAADASAALDAATALIRPVIRPTEDTQ</sequence>
<dbReference type="PANTHER" id="PTHR43585">
    <property type="entry name" value="FUMIPYRROLE BIOSYNTHESIS PROTEIN C"/>
    <property type="match status" value="1"/>
</dbReference>
<evidence type="ECO:0000256" key="2">
    <source>
        <dbReference type="ARBA" id="ARBA00022741"/>
    </source>
</evidence>
<dbReference type="EMBL" id="JAVREZ010000039">
    <property type="protein sequence ID" value="MDT0488183.1"/>
    <property type="molecule type" value="Genomic_DNA"/>
</dbReference>
<comment type="caution">
    <text evidence="6">The sequence shown here is derived from an EMBL/GenBank/DDBJ whole genome shotgun (WGS) entry which is preliminary data.</text>
</comment>
<dbReference type="InterPro" id="IPR052032">
    <property type="entry name" value="ATP-dep_AA_Ligase"/>
</dbReference>
<dbReference type="Gene3D" id="3.30.1490.20">
    <property type="entry name" value="ATP-grasp fold, A domain"/>
    <property type="match status" value="1"/>
</dbReference>
<dbReference type="InterPro" id="IPR011761">
    <property type="entry name" value="ATP-grasp"/>
</dbReference>
<evidence type="ECO:0000256" key="4">
    <source>
        <dbReference type="PROSITE-ProRule" id="PRU00409"/>
    </source>
</evidence>
<evidence type="ECO:0000313" key="7">
    <source>
        <dbReference type="Proteomes" id="UP001183824"/>
    </source>
</evidence>
<feature type="domain" description="ATP-grasp" evidence="5">
    <location>
        <begin position="113"/>
        <end position="304"/>
    </location>
</feature>
<dbReference type="InterPro" id="IPR013815">
    <property type="entry name" value="ATP_grasp_subdomain_1"/>
</dbReference>
<dbReference type="SUPFAM" id="SSF56059">
    <property type="entry name" value="Glutathione synthetase ATP-binding domain-like"/>
    <property type="match status" value="1"/>
</dbReference>
<dbReference type="Gene3D" id="3.40.50.20">
    <property type="match status" value="1"/>
</dbReference>
<dbReference type="Pfam" id="PF18603">
    <property type="entry name" value="LAL_C2"/>
    <property type="match status" value="1"/>
</dbReference>
<reference evidence="7" key="1">
    <citation type="submission" date="2023-07" db="EMBL/GenBank/DDBJ databases">
        <title>30 novel species of actinomycetes from the DSMZ collection.</title>
        <authorList>
            <person name="Nouioui I."/>
        </authorList>
    </citation>
    <scope>NUCLEOTIDE SEQUENCE [LARGE SCALE GENOMIC DNA]</scope>
    <source>
        <strain evidence="7">DSM 41640</strain>
    </source>
</reference>
<keyword evidence="7" id="KW-1185">Reference proteome</keyword>
<organism evidence="6 7">
    <name type="scientific">Streptomyces doebereineriae</name>
    <dbReference type="NCBI Taxonomy" id="3075528"/>
    <lineage>
        <taxon>Bacteria</taxon>
        <taxon>Bacillati</taxon>
        <taxon>Actinomycetota</taxon>
        <taxon>Actinomycetes</taxon>
        <taxon>Kitasatosporales</taxon>
        <taxon>Streptomycetaceae</taxon>
        <taxon>Streptomyces</taxon>
    </lineage>
</organism>
<dbReference type="Gene3D" id="3.30.470.20">
    <property type="entry name" value="ATP-grasp fold, B domain"/>
    <property type="match status" value="1"/>
</dbReference>
<dbReference type="InterPro" id="IPR040570">
    <property type="entry name" value="LAL_C2"/>
</dbReference>
<dbReference type="RefSeq" id="WP_311720771.1">
    <property type="nucleotide sequence ID" value="NZ_JAVREZ010000039.1"/>
</dbReference>
<protein>
    <submittedName>
        <fullName evidence="6">ATP-grasp domain-containing protein</fullName>
    </submittedName>
</protein>
<keyword evidence="2 4" id="KW-0547">Nucleotide-binding</keyword>
<evidence type="ECO:0000256" key="1">
    <source>
        <dbReference type="ARBA" id="ARBA00022598"/>
    </source>
</evidence>
<evidence type="ECO:0000259" key="5">
    <source>
        <dbReference type="PROSITE" id="PS50975"/>
    </source>
</evidence>
<dbReference type="PROSITE" id="PS50975">
    <property type="entry name" value="ATP_GRASP"/>
    <property type="match status" value="1"/>
</dbReference>
<proteinExistence type="predicted"/>
<dbReference type="Proteomes" id="UP001183824">
    <property type="component" value="Unassembled WGS sequence"/>
</dbReference>
<name>A0ABU2VRD6_9ACTN</name>
<keyword evidence="3 4" id="KW-0067">ATP-binding</keyword>